<evidence type="ECO:0000313" key="6">
    <source>
        <dbReference type="EMBL" id="MBB6430140.1"/>
    </source>
</evidence>
<sequence length="416" mass="46431">MPIQFRQHTLANQLTVIAEVNPDAHTAAIGFFVKAGARDETPEVMGVSHFLEHMMFKGTARRTAEDVNREFDELGANYNAYTSHEQTVYYAHVLPEFLPRATDLIGDMLRPALRTEDFDMEKNVILEEIGMYDDRPEWVLQDKLLEDYFRNEQGGDHPLGFRVLGTTDTIKALTADQMRAYFEHRYSPDNIVVAAAGRVNFEALVADVEQLCTDWPATGAVRDYAEPCPVEKADSVSDEKLSRHYLGMLCPAPSAQDDRRYAAKVLADVLGDHEGSRLYWSIIDPGLADEADFSFMPQDGTGAYLAYASCDPARAEQVETRLMEVLDAVVQAKDITEDEVMRTKNKLATQATLQGERPAGRMQALGVQWSYQGAYTPLDEELAKLMAVTVDDVHELLADFPFTPKTVLRLGPGVAV</sequence>
<comment type="similarity">
    <text evidence="2 3">Belongs to the peptidase M16 family.</text>
</comment>
<dbReference type="GO" id="GO:0046872">
    <property type="term" value="F:metal ion binding"/>
    <property type="evidence" value="ECO:0007669"/>
    <property type="project" value="InterPro"/>
</dbReference>
<protein>
    <submittedName>
        <fullName evidence="6">Putative Zn-dependent peptidase</fullName>
    </submittedName>
</protein>
<dbReference type="GO" id="GO:0004222">
    <property type="term" value="F:metalloendopeptidase activity"/>
    <property type="evidence" value="ECO:0007669"/>
    <property type="project" value="InterPro"/>
</dbReference>
<dbReference type="InterPro" id="IPR007863">
    <property type="entry name" value="Peptidase_M16_C"/>
</dbReference>
<dbReference type="GO" id="GO:0006508">
    <property type="term" value="P:proteolysis"/>
    <property type="evidence" value="ECO:0007669"/>
    <property type="project" value="InterPro"/>
</dbReference>
<evidence type="ECO:0000259" key="4">
    <source>
        <dbReference type="Pfam" id="PF00675"/>
    </source>
</evidence>
<accession>A0A7X0LK75</accession>
<proteinExistence type="inferred from homology"/>
<name>A0A7X0LK75_9BACT</name>
<evidence type="ECO:0000256" key="2">
    <source>
        <dbReference type="ARBA" id="ARBA00007261"/>
    </source>
</evidence>
<organism evidence="6 7">
    <name type="scientific">Algisphaera agarilytica</name>
    <dbReference type="NCBI Taxonomy" id="1385975"/>
    <lineage>
        <taxon>Bacteria</taxon>
        <taxon>Pseudomonadati</taxon>
        <taxon>Planctomycetota</taxon>
        <taxon>Phycisphaerae</taxon>
        <taxon>Phycisphaerales</taxon>
        <taxon>Phycisphaeraceae</taxon>
        <taxon>Algisphaera</taxon>
    </lineage>
</organism>
<dbReference type="Gene3D" id="3.30.830.10">
    <property type="entry name" value="Metalloenzyme, LuxS/M16 peptidase-like"/>
    <property type="match status" value="2"/>
</dbReference>
<dbReference type="PANTHER" id="PTHR11851:SF49">
    <property type="entry name" value="MITOCHONDRIAL-PROCESSING PEPTIDASE SUBUNIT ALPHA"/>
    <property type="match status" value="1"/>
</dbReference>
<dbReference type="PANTHER" id="PTHR11851">
    <property type="entry name" value="METALLOPROTEASE"/>
    <property type="match status" value="1"/>
</dbReference>
<feature type="domain" description="Peptidase M16 N-terminal" evidence="4">
    <location>
        <begin position="16"/>
        <end position="155"/>
    </location>
</feature>
<feature type="domain" description="Peptidase M16 C-terminal" evidence="5">
    <location>
        <begin position="173"/>
        <end position="347"/>
    </location>
</feature>
<dbReference type="PROSITE" id="PS00143">
    <property type="entry name" value="INSULINASE"/>
    <property type="match status" value="1"/>
</dbReference>
<evidence type="ECO:0000256" key="1">
    <source>
        <dbReference type="ARBA" id="ARBA00001947"/>
    </source>
</evidence>
<dbReference type="InterPro" id="IPR011765">
    <property type="entry name" value="Pept_M16_N"/>
</dbReference>
<dbReference type="InterPro" id="IPR011249">
    <property type="entry name" value="Metalloenz_LuxS/M16"/>
</dbReference>
<reference evidence="6 7" key="1">
    <citation type="submission" date="2020-08" db="EMBL/GenBank/DDBJ databases">
        <title>Genomic Encyclopedia of Type Strains, Phase IV (KMG-IV): sequencing the most valuable type-strain genomes for metagenomic binning, comparative biology and taxonomic classification.</title>
        <authorList>
            <person name="Goeker M."/>
        </authorList>
    </citation>
    <scope>NUCLEOTIDE SEQUENCE [LARGE SCALE GENOMIC DNA]</scope>
    <source>
        <strain evidence="6 7">DSM 103725</strain>
    </source>
</reference>
<gene>
    <name evidence="6" type="ORF">HNQ40_001946</name>
</gene>
<keyword evidence="7" id="KW-1185">Reference proteome</keyword>
<dbReference type="Pfam" id="PF05193">
    <property type="entry name" value="Peptidase_M16_C"/>
    <property type="match status" value="1"/>
</dbReference>
<comment type="caution">
    <text evidence="6">The sequence shown here is derived from an EMBL/GenBank/DDBJ whole genome shotgun (WGS) entry which is preliminary data.</text>
</comment>
<dbReference type="EMBL" id="JACHGY010000001">
    <property type="protein sequence ID" value="MBB6430140.1"/>
    <property type="molecule type" value="Genomic_DNA"/>
</dbReference>
<dbReference type="RefSeq" id="WP_184677677.1">
    <property type="nucleotide sequence ID" value="NZ_JACHGY010000001.1"/>
</dbReference>
<comment type="cofactor">
    <cofactor evidence="1">
        <name>Zn(2+)</name>
        <dbReference type="ChEBI" id="CHEBI:29105"/>
    </cofactor>
</comment>
<evidence type="ECO:0000259" key="5">
    <source>
        <dbReference type="Pfam" id="PF05193"/>
    </source>
</evidence>
<dbReference type="AlphaFoldDB" id="A0A7X0LK75"/>
<dbReference type="InterPro" id="IPR050361">
    <property type="entry name" value="MPP/UQCRC_Complex"/>
</dbReference>
<evidence type="ECO:0000313" key="7">
    <source>
        <dbReference type="Proteomes" id="UP000541810"/>
    </source>
</evidence>
<dbReference type="InterPro" id="IPR001431">
    <property type="entry name" value="Pept_M16_Zn_BS"/>
</dbReference>
<dbReference type="Pfam" id="PF00675">
    <property type="entry name" value="Peptidase_M16"/>
    <property type="match status" value="1"/>
</dbReference>
<dbReference type="Proteomes" id="UP000541810">
    <property type="component" value="Unassembled WGS sequence"/>
</dbReference>
<dbReference type="SUPFAM" id="SSF63411">
    <property type="entry name" value="LuxS/MPP-like metallohydrolase"/>
    <property type="match status" value="2"/>
</dbReference>
<evidence type="ECO:0000256" key="3">
    <source>
        <dbReference type="RuleBase" id="RU004447"/>
    </source>
</evidence>